<accession>A0A5B7TZH6</accession>
<dbReference type="AlphaFoldDB" id="A0A5B7TZH6"/>
<organism evidence="1 2">
    <name type="scientific">Aureibaculum algae</name>
    <dbReference type="NCBI Taxonomy" id="2584122"/>
    <lineage>
        <taxon>Bacteria</taxon>
        <taxon>Pseudomonadati</taxon>
        <taxon>Bacteroidota</taxon>
        <taxon>Flavobacteriia</taxon>
        <taxon>Flavobacteriales</taxon>
        <taxon>Flavobacteriaceae</taxon>
        <taxon>Aureibaculum</taxon>
    </lineage>
</organism>
<evidence type="ECO:0000313" key="2">
    <source>
        <dbReference type="Proteomes" id="UP000306229"/>
    </source>
</evidence>
<gene>
    <name evidence="1" type="ORF">FF125_17670</name>
</gene>
<proteinExistence type="predicted"/>
<evidence type="ECO:0000313" key="1">
    <source>
        <dbReference type="EMBL" id="QCX40187.1"/>
    </source>
</evidence>
<dbReference type="RefSeq" id="WP_138951021.1">
    <property type="nucleotide sequence ID" value="NZ_CP040749.1"/>
</dbReference>
<dbReference type="Proteomes" id="UP000306229">
    <property type="component" value="Chromosome"/>
</dbReference>
<protein>
    <submittedName>
        <fullName evidence="1">Uncharacterized protein</fullName>
    </submittedName>
</protein>
<sequence>MRFNIFTQIDSMRLLIICILMILFANCKSKSHTIPSLKTPQKQTFELEKCAIDSECSIEIIRNSSLLIKKDELQNTYIKLENGNNTIVKYEFKRKEIPNTADSNYSELIYFELDKNNKQLFLTNGALQNVKMIYGRFCYCKDGTSGYFKVTQGRLKLIKNDKEVSIDLNFKVGKIPQLLTEIKETLTLE</sequence>
<keyword evidence="2" id="KW-1185">Reference proteome</keyword>
<dbReference type="KEGG" id="fbe:FF125_17670"/>
<dbReference type="OrthoDB" id="1447646at2"/>
<dbReference type="EMBL" id="CP040749">
    <property type="protein sequence ID" value="QCX40187.1"/>
    <property type="molecule type" value="Genomic_DNA"/>
</dbReference>
<reference evidence="1 2" key="1">
    <citation type="submission" date="2019-05" db="EMBL/GenBank/DDBJ databases">
        <title>Algicella ahnfeltiae gen. nov., sp. nov., a novel marine bacterium of the family Flavobacteriaceae isolated from a red alga.</title>
        <authorList>
            <person name="Nedashkovskaya O.I."/>
            <person name="Kukhlevskiy A.D."/>
            <person name="Kim S.-G."/>
            <person name="Zhukova N.V."/>
            <person name="Mikhailov V.V."/>
        </authorList>
    </citation>
    <scope>NUCLEOTIDE SEQUENCE [LARGE SCALE GENOMIC DNA]</scope>
    <source>
        <strain evidence="1 2">10Alg115</strain>
    </source>
</reference>
<name>A0A5B7TZH6_9FLAO</name>